<feature type="region of interest" description="Disordered" evidence="1">
    <location>
        <begin position="1"/>
        <end position="33"/>
    </location>
</feature>
<evidence type="ECO:0000313" key="3">
    <source>
        <dbReference type="Proteomes" id="UP000823388"/>
    </source>
</evidence>
<evidence type="ECO:0000313" key="2">
    <source>
        <dbReference type="EMBL" id="KAG2595980.1"/>
    </source>
</evidence>
<dbReference type="AlphaFoldDB" id="A0A8T0SCH8"/>
<evidence type="ECO:0000256" key="1">
    <source>
        <dbReference type="SAM" id="MobiDB-lite"/>
    </source>
</evidence>
<accession>A0A8T0SCH8</accession>
<gene>
    <name evidence="2" type="ORF">PVAP13_5KG122887</name>
</gene>
<sequence length="33" mass="3444">MGKLEPGDAGGRTEDDEDGQSHSSPPSVHPLCH</sequence>
<reference evidence="2" key="1">
    <citation type="submission" date="2020-05" db="EMBL/GenBank/DDBJ databases">
        <title>WGS assembly of Panicum virgatum.</title>
        <authorList>
            <person name="Lovell J.T."/>
            <person name="Jenkins J."/>
            <person name="Shu S."/>
            <person name="Juenger T.E."/>
            <person name="Schmutz J."/>
        </authorList>
    </citation>
    <scope>NUCLEOTIDE SEQUENCE</scope>
    <source>
        <strain evidence="2">AP13</strain>
    </source>
</reference>
<dbReference type="Proteomes" id="UP000823388">
    <property type="component" value="Chromosome 5K"/>
</dbReference>
<comment type="caution">
    <text evidence="2">The sequence shown here is derived from an EMBL/GenBank/DDBJ whole genome shotgun (WGS) entry which is preliminary data.</text>
</comment>
<keyword evidence="3" id="KW-1185">Reference proteome</keyword>
<name>A0A8T0SCH8_PANVG</name>
<organism evidence="2 3">
    <name type="scientific">Panicum virgatum</name>
    <name type="common">Blackwell switchgrass</name>
    <dbReference type="NCBI Taxonomy" id="38727"/>
    <lineage>
        <taxon>Eukaryota</taxon>
        <taxon>Viridiplantae</taxon>
        <taxon>Streptophyta</taxon>
        <taxon>Embryophyta</taxon>
        <taxon>Tracheophyta</taxon>
        <taxon>Spermatophyta</taxon>
        <taxon>Magnoliopsida</taxon>
        <taxon>Liliopsida</taxon>
        <taxon>Poales</taxon>
        <taxon>Poaceae</taxon>
        <taxon>PACMAD clade</taxon>
        <taxon>Panicoideae</taxon>
        <taxon>Panicodae</taxon>
        <taxon>Paniceae</taxon>
        <taxon>Panicinae</taxon>
        <taxon>Panicum</taxon>
        <taxon>Panicum sect. Hiantes</taxon>
    </lineage>
</organism>
<dbReference type="EMBL" id="CM029045">
    <property type="protein sequence ID" value="KAG2595980.1"/>
    <property type="molecule type" value="Genomic_DNA"/>
</dbReference>
<protein>
    <submittedName>
        <fullName evidence="2">Uncharacterized protein</fullName>
    </submittedName>
</protein>
<proteinExistence type="predicted"/>